<dbReference type="SMART" id="SM01012">
    <property type="entry name" value="ANTAR"/>
    <property type="match status" value="1"/>
</dbReference>
<evidence type="ECO:0000259" key="1">
    <source>
        <dbReference type="PROSITE" id="PS50906"/>
    </source>
</evidence>
<dbReference type="InterPro" id="IPR011006">
    <property type="entry name" value="CheY-like_superfamily"/>
</dbReference>
<dbReference type="SUPFAM" id="SSF52172">
    <property type="entry name" value="CheY-like"/>
    <property type="match status" value="1"/>
</dbReference>
<reference evidence="3 4" key="1">
    <citation type="submission" date="2015-12" db="EMBL/GenBank/DDBJ databases">
        <title>Complete genome sequence of a multi-drug resistant strain Acidovorax sp. 12322-1.</title>
        <authorList>
            <person name="Ming D."/>
            <person name="Wang M."/>
            <person name="Hu S."/>
            <person name="Zhou Y."/>
            <person name="Jiang T."/>
        </authorList>
    </citation>
    <scope>NUCLEOTIDE SEQUENCE [LARGE SCALE GENOMIC DNA]</scope>
    <source>
        <strain evidence="3 4">12322-1</strain>
    </source>
</reference>
<name>A0A0W7YX52_9BURK</name>
<dbReference type="PROSITE" id="PS50921">
    <property type="entry name" value="ANTAR"/>
    <property type="match status" value="1"/>
</dbReference>
<dbReference type="PROSITE" id="PS50906">
    <property type="entry name" value="NIT"/>
    <property type="match status" value="1"/>
</dbReference>
<dbReference type="Pfam" id="PF03861">
    <property type="entry name" value="ANTAR"/>
    <property type="match status" value="1"/>
</dbReference>
<keyword evidence="4" id="KW-1185">Reference proteome</keyword>
<feature type="domain" description="ANTAR" evidence="2">
    <location>
        <begin position="344"/>
        <end position="405"/>
    </location>
</feature>
<evidence type="ECO:0000313" key="4">
    <source>
        <dbReference type="Proteomes" id="UP000053300"/>
    </source>
</evidence>
<evidence type="ECO:0000259" key="2">
    <source>
        <dbReference type="PROSITE" id="PS50921"/>
    </source>
</evidence>
<dbReference type="EMBL" id="LPXH01000036">
    <property type="protein sequence ID" value="KUF39515.1"/>
    <property type="molecule type" value="Genomic_DNA"/>
</dbReference>
<organism evidence="3 4">
    <name type="scientific">Comamonas kerstersii</name>
    <dbReference type="NCBI Taxonomy" id="225992"/>
    <lineage>
        <taxon>Bacteria</taxon>
        <taxon>Pseudomonadati</taxon>
        <taxon>Pseudomonadota</taxon>
        <taxon>Betaproteobacteria</taxon>
        <taxon>Burkholderiales</taxon>
        <taxon>Comamonadaceae</taxon>
        <taxon>Comamonas</taxon>
    </lineage>
</organism>
<dbReference type="Proteomes" id="UP000053300">
    <property type="component" value="Unassembled WGS sequence"/>
</dbReference>
<dbReference type="InterPro" id="IPR010910">
    <property type="entry name" value="Nitrate/nitrite_sensing_bac"/>
</dbReference>
<gene>
    <name evidence="3" type="ORF">AS359_06880</name>
</gene>
<accession>A0A0W7YX52</accession>
<comment type="caution">
    <text evidence="3">The sequence shown here is derived from an EMBL/GenBank/DDBJ whole genome shotgun (WGS) entry which is preliminary data.</text>
</comment>
<proteinExistence type="predicted"/>
<sequence>MDTALHFLTAARQCEINELQQLLRTSSFVRTLAEVIHALQKERGLSSIWLASQGSRAAQSLQAQRISSDQAIATVRDMLHTLDVSSLSGGQGARLCSDIAYVLQGIEALPALRQHVTQQRLSVNDSTQAYARLIAGLLAVVFEAADSATYPSISRLLVAMFHFMQGKELAGQERATGAAAFSAGRSDSERQQHWLHLIESQERCFQVFAECAPADLILEWNQLVVMGPDQITIERLRRIGCTAIASAPLPRDLSEVWFEACTHVMDGMHQIESKLAQTLVQECTAHLHSAQQALKQPAQLTQPSTEDVWPEFFAQASRHSWDAQLTTQFKASVLQVVQEQSQRLQTMRTELEAVRQALNERKVVERAKGMLMTQQNLSESQAHKLLRQTAMTQNRRIVDVAQSVLSMAELLNLRET</sequence>
<evidence type="ECO:0008006" key="5">
    <source>
        <dbReference type="Google" id="ProtNLM"/>
    </source>
</evidence>
<dbReference type="InterPro" id="IPR005561">
    <property type="entry name" value="ANTAR"/>
</dbReference>
<dbReference type="RefSeq" id="WP_058880247.1">
    <property type="nucleotide sequence ID" value="NZ_CAUCIF010000019.1"/>
</dbReference>
<dbReference type="InterPro" id="IPR013587">
    <property type="entry name" value="Nitrate/nitrite_sensing"/>
</dbReference>
<dbReference type="GO" id="GO:0003723">
    <property type="term" value="F:RNA binding"/>
    <property type="evidence" value="ECO:0007669"/>
    <property type="project" value="InterPro"/>
</dbReference>
<dbReference type="STRING" id="225992.B5M06_00055"/>
<feature type="domain" description="NIT" evidence="1">
    <location>
        <begin position="30"/>
        <end position="286"/>
    </location>
</feature>
<dbReference type="Pfam" id="PF08376">
    <property type="entry name" value="NIT"/>
    <property type="match status" value="1"/>
</dbReference>
<dbReference type="InterPro" id="IPR036388">
    <property type="entry name" value="WH-like_DNA-bd_sf"/>
</dbReference>
<dbReference type="Gene3D" id="1.10.10.10">
    <property type="entry name" value="Winged helix-like DNA-binding domain superfamily/Winged helix DNA-binding domain"/>
    <property type="match status" value="1"/>
</dbReference>
<protein>
    <recommendedName>
        <fullName evidence="5">ANTAR domain-containing protein</fullName>
    </recommendedName>
</protein>
<evidence type="ECO:0000313" key="3">
    <source>
        <dbReference type="EMBL" id="KUF39515.1"/>
    </source>
</evidence>
<dbReference type="AlphaFoldDB" id="A0A0W7YX52"/>